<feature type="compositionally biased region" description="Low complexity" evidence="1">
    <location>
        <begin position="32"/>
        <end position="47"/>
    </location>
</feature>
<feature type="compositionally biased region" description="Polar residues" evidence="1">
    <location>
        <begin position="140"/>
        <end position="153"/>
    </location>
</feature>
<reference evidence="3 4" key="1">
    <citation type="submission" date="2024-10" db="EMBL/GenBank/DDBJ databases">
        <title>Updated reference genomes for cyclostephanoid diatoms.</title>
        <authorList>
            <person name="Roberts W.R."/>
            <person name="Alverson A.J."/>
        </authorList>
    </citation>
    <scope>NUCLEOTIDE SEQUENCE [LARGE SCALE GENOMIC DNA]</scope>
    <source>
        <strain evidence="3 4">AJA010-31</strain>
    </source>
</reference>
<proteinExistence type="predicted"/>
<dbReference type="Gene3D" id="3.40.50.300">
    <property type="entry name" value="P-loop containing nucleotide triphosphate hydrolases"/>
    <property type="match status" value="1"/>
</dbReference>
<feature type="transmembrane region" description="Helical" evidence="2">
    <location>
        <begin position="323"/>
        <end position="341"/>
    </location>
</feature>
<keyword evidence="2" id="KW-0812">Transmembrane</keyword>
<dbReference type="PANTHER" id="PTHR32301">
    <property type="entry name" value="COUNTIN RECEPTOR CNR3-RELATED"/>
    <property type="match status" value="1"/>
</dbReference>
<keyword evidence="2" id="KW-1133">Transmembrane helix</keyword>
<evidence type="ECO:0000313" key="4">
    <source>
        <dbReference type="Proteomes" id="UP001530400"/>
    </source>
</evidence>
<feature type="region of interest" description="Disordered" evidence="1">
    <location>
        <begin position="95"/>
        <end position="182"/>
    </location>
</feature>
<feature type="region of interest" description="Disordered" evidence="1">
    <location>
        <begin position="1"/>
        <end position="49"/>
    </location>
</feature>
<keyword evidence="2" id="KW-0472">Membrane</keyword>
<protein>
    <recommendedName>
        <fullName evidence="5">Sulfotransferase domain-containing protein</fullName>
    </recommendedName>
</protein>
<gene>
    <name evidence="3" type="ORF">ACHAWO_013519</name>
</gene>
<feature type="compositionally biased region" description="Polar residues" evidence="1">
    <location>
        <begin position="121"/>
        <end position="133"/>
    </location>
</feature>
<accession>A0ABD3N7N3</accession>
<keyword evidence="4" id="KW-1185">Reference proteome</keyword>
<dbReference type="PANTHER" id="PTHR32301:SF6">
    <property type="entry name" value="GOLVESIN-RELATED"/>
    <property type="match status" value="1"/>
</dbReference>
<dbReference type="AlphaFoldDB" id="A0ABD3N7N3"/>
<feature type="compositionally biased region" description="Low complexity" evidence="1">
    <location>
        <begin position="259"/>
        <end position="271"/>
    </location>
</feature>
<feature type="compositionally biased region" description="Basic residues" evidence="1">
    <location>
        <begin position="291"/>
        <end position="303"/>
    </location>
</feature>
<dbReference type="EMBL" id="JALLPJ020001274">
    <property type="protein sequence ID" value="KAL3772114.1"/>
    <property type="molecule type" value="Genomic_DNA"/>
</dbReference>
<comment type="caution">
    <text evidence="3">The sequence shown here is derived from an EMBL/GenBank/DDBJ whole genome shotgun (WGS) entry which is preliminary data.</text>
</comment>
<dbReference type="SUPFAM" id="SSF52540">
    <property type="entry name" value="P-loop containing nucleoside triphosphate hydrolases"/>
    <property type="match status" value="1"/>
</dbReference>
<dbReference type="InterPro" id="IPR053259">
    <property type="entry name" value="Golvesin-related_Golgi"/>
</dbReference>
<feature type="region of interest" description="Disordered" evidence="1">
    <location>
        <begin position="206"/>
        <end position="308"/>
    </location>
</feature>
<evidence type="ECO:0000256" key="2">
    <source>
        <dbReference type="SAM" id="Phobius"/>
    </source>
</evidence>
<sequence length="788" mass="88827">MIRLNKSNTKRRPPRAATNGSSDDNSISDLLGSTNVNGGGETTTATTPEADRLFNELLGDNASGIASKEAADDESSAMSSIFSGLLDKYRKDRDAAVPTKGAAISGVRSTSELDRIPENPMNESQNTFDNQESSIKKQDQLSNLLNSNSGRIQQSEKEEQTYNEEDTLITKPREISFDPASDDVSALFGGGGVSTTANHVESYMGYAKQRQNRRSKPSSSGGGFFGQNSSRLRKDETTTRASSKQQSGVESLLDDIGNHRNNNNSCISNSILTDDYEDEENKGHNTINASNRRHFRSTSRKKTQSSFTNPSTFLRKLLKGNQTTWILVVLIVYVVFQIPAVQKHDRMTMRKLKKESRHKYDRFENGGNYDDGTGEGHEMRRAGMRRREVDQEQQEEERIDFNGKDALLRGGLKSRGIIHADENTVVDSVDDMAIFSKQTGMLPQQQHLTSQKHPMEKQRVVAPQEDMTDHKKAALMKPPDDPPSMTDRHVIPVDKLNDIDPIKEETDALPSKYKAFASLKTPYIQGRDTPFFWHIPRSGGVIVKTLMSHCLKMTLAAEVGELGGHDQDEELQVVTLFDHNYTNVNVATADGIERALSKGLVPSHLADVIVSAQVDKIPQLFTSNEHARAFALFRNPVDRAVSMFYFLQSMGNERLKNMTLSDYAKSDMIENNWLVRVLSDSMTGPIDSRNLDTAQLLLKEKFVVGILDNKRGSFARFDHYFKWKENPNYEKEFGCIKQMMDEKYVPKHPLRKGDETWNLIFEQNRFDMQLYEYAKTLFKEQSSYIFGL</sequence>
<name>A0ABD3N7N3_9STRA</name>
<evidence type="ECO:0008006" key="5">
    <source>
        <dbReference type="Google" id="ProtNLM"/>
    </source>
</evidence>
<feature type="compositionally biased region" description="Polar residues" evidence="1">
    <location>
        <begin position="239"/>
        <end position="249"/>
    </location>
</feature>
<feature type="compositionally biased region" description="Polar residues" evidence="1">
    <location>
        <begin position="18"/>
        <end position="28"/>
    </location>
</feature>
<evidence type="ECO:0000313" key="3">
    <source>
        <dbReference type="EMBL" id="KAL3772114.1"/>
    </source>
</evidence>
<evidence type="ECO:0000256" key="1">
    <source>
        <dbReference type="SAM" id="MobiDB-lite"/>
    </source>
</evidence>
<dbReference type="InterPro" id="IPR027417">
    <property type="entry name" value="P-loop_NTPase"/>
</dbReference>
<organism evidence="3 4">
    <name type="scientific">Cyclotella atomus</name>
    <dbReference type="NCBI Taxonomy" id="382360"/>
    <lineage>
        <taxon>Eukaryota</taxon>
        <taxon>Sar</taxon>
        <taxon>Stramenopiles</taxon>
        <taxon>Ochrophyta</taxon>
        <taxon>Bacillariophyta</taxon>
        <taxon>Coscinodiscophyceae</taxon>
        <taxon>Thalassiosirophycidae</taxon>
        <taxon>Stephanodiscales</taxon>
        <taxon>Stephanodiscaceae</taxon>
        <taxon>Cyclotella</taxon>
    </lineage>
</organism>
<dbReference type="Proteomes" id="UP001530400">
    <property type="component" value="Unassembled WGS sequence"/>
</dbReference>